<dbReference type="Pfam" id="PF00294">
    <property type="entry name" value="PfkB"/>
    <property type="match status" value="1"/>
</dbReference>
<keyword evidence="3" id="KW-0418">Kinase</keyword>
<evidence type="ECO:0000313" key="5">
    <source>
        <dbReference type="EMBL" id="RSU12386.1"/>
    </source>
</evidence>
<keyword evidence="6" id="KW-1185">Reference proteome</keyword>
<evidence type="ECO:0000313" key="6">
    <source>
        <dbReference type="Proteomes" id="UP000288028"/>
    </source>
</evidence>
<comment type="similarity">
    <text evidence="1">Belongs to the carbohydrate kinase PfkB family.</text>
</comment>
<dbReference type="InterPro" id="IPR011611">
    <property type="entry name" value="PfkB_dom"/>
</dbReference>
<sequence>MKVLAIGEVMMRLTPPSHKMIEQTDTLDLSFSGTGLNILSGLSRNNVKTSLLTGLPDNSVGKAATVFTRKLGVDTEWVCHQGNHIGTYFLELGFGNRPSQVTYLNREASSFCSEVIPDNKIEAAVESHDIIHICGIALSTSLVSRQLILRAVELAFEKGKKIIFDFNYRPSLNTRVDHEQLFSDYLYILERSHLVFGSPRDLAHFYQTDSMTEEALIEKLLTDFKEIEWFTGTTRTENQGLSGWLVTNNGERVVSPIHSITVFDRIGTGDAYASGIILGYLRGWSLQETVDFATCAADLAHTTFGDSPILDESFIKRFMTNPEAQVFR</sequence>
<organism evidence="5 6">
    <name type="scientific">Vagococcus carniphilus</name>
    <dbReference type="NCBI Taxonomy" id="218144"/>
    <lineage>
        <taxon>Bacteria</taxon>
        <taxon>Bacillati</taxon>
        <taxon>Bacillota</taxon>
        <taxon>Bacilli</taxon>
        <taxon>Lactobacillales</taxon>
        <taxon>Enterococcaceae</taxon>
        <taxon>Vagococcus</taxon>
    </lineage>
</organism>
<feature type="domain" description="Carbohydrate kinase PfkB" evidence="4">
    <location>
        <begin position="2"/>
        <end position="307"/>
    </location>
</feature>
<protein>
    <recommendedName>
        <fullName evidence="4">Carbohydrate kinase PfkB domain-containing protein</fullName>
    </recommendedName>
</protein>
<accession>A0A430AWH2</accession>
<gene>
    <name evidence="5" type="ORF">CBF28_11145</name>
</gene>
<dbReference type="PANTHER" id="PTHR43320:SF2">
    <property type="entry name" value="2-DEHYDRO-3-DEOXYGLUCONOKINASE_2-DEHYDRO-3-DEOXYGALACTONOKINASE"/>
    <property type="match status" value="1"/>
</dbReference>
<dbReference type="RefSeq" id="WP_126795263.1">
    <property type="nucleotide sequence ID" value="NZ_CP060720.1"/>
</dbReference>
<evidence type="ECO:0000256" key="1">
    <source>
        <dbReference type="ARBA" id="ARBA00010688"/>
    </source>
</evidence>
<name>A0A430AWH2_9ENTE</name>
<dbReference type="EMBL" id="NGKB01000011">
    <property type="protein sequence ID" value="RSU12386.1"/>
    <property type="molecule type" value="Genomic_DNA"/>
</dbReference>
<dbReference type="PANTHER" id="PTHR43320">
    <property type="entry name" value="SUGAR KINASE"/>
    <property type="match status" value="1"/>
</dbReference>
<evidence type="ECO:0000256" key="3">
    <source>
        <dbReference type="ARBA" id="ARBA00022777"/>
    </source>
</evidence>
<reference evidence="5 6" key="1">
    <citation type="submission" date="2017-05" db="EMBL/GenBank/DDBJ databases">
        <title>Vagococcus spp. assemblies.</title>
        <authorList>
            <person name="Gulvik C.A."/>
        </authorList>
    </citation>
    <scope>NUCLEOTIDE SEQUENCE [LARGE SCALE GENOMIC DNA]</scope>
    <source>
        <strain evidence="5 6">SS1714</strain>
    </source>
</reference>
<dbReference type="GO" id="GO:0016301">
    <property type="term" value="F:kinase activity"/>
    <property type="evidence" value="ECO:0007669"/>
    <property type="project" value="UniProtKB-KW"/>
</dbReference>
<proteinExistence type="inferred from homology"/>
<dbReference type="AlphaFoldDB" id="A0A430AWH2"/>
<dbReference type="Gene3D" id="3.40.1190.20">
    <property type="match status" value="1"/>
</dbReference>
<dbReference type="OrthoDB" id="9813569at2"/>
<evidence type="ECO:0000259" key="4">
    <source>
        <dbReference type="Pfam" id="PF00294"/>
    </source>
</evidence>
<evidence type="ECO:0000256" key="2">
    <source>
        <dbReference type="ARBA" id="ARBA00022679"/>
    </source>
</evidence>
<dbReference type="CDD" id="cd01166">
    <property type="entry name" value="KdgK"/>
    <property type="match status" value="1"/>
</dbReference>
<dbReference type="GeneID" id="95581109"/>
<dbReference type="InterPro" id="IPR029056">
    <property type="entry name" value="Ribokinase-like"/>
</dbReference>
<dbReference type="InterPro" id="IPR052700">
    <property type="entry name" value="Carb_kinase_PfkB-like"/>
</dbReference>
<dbReference type="SUPFAM" id="SSF53613">
    <property type="entry name" value="Ribokinase-like"/>
    <property type="match status" value="1"/>
</dbReference>
<keyword evidence="2" id="KW-0808">Transferase</keyword>
<dbReference type="Proteomes" id="UP000288028">
    <property type="component" value="Unassembled WGS sequence"/>
</dbReference>
<comment type="caution">
    <text evidence="5">The sequence shown here is derived from an EMBL/GenBank/DDBJ whole genome shotgun (WGS) entry which is preliminary data.</text>
</comment>